<gene>
    <name evidence="2" type="ORF">K8U91_02165</name>
</gene>
<dbReference type="PROSITE" id="PS51257">
    <property type="entry name" value="PROKAR_LIPOPROTEIN"/>
    <property type="match status" value="1"/>
</dbReference>
<organism evidence="2 3">
    <name type="scientific">Barnesiella viscericola</name>
    <dbReference type="NCBI Taxonomy" id="397865"/>
    <lineage>
        <taxon>Bacteria</taxon>
        <taxon>Pseudomonadati</taxon>
        <taxon>Bacteroidota</taxon>
        <taxon>Bacteroidia</taxon>
        <taxon>Bacteroidales</taxon>
        <taxon>Barnesiellaceae</taxon>
        <taxon>Barnesiella</taxon>
    </lineage>
</organism>
<sequence>MRGITAAICSLCLLVTTWLTGCIDDDFTTSPSHVLAFSTDTVAFDTVFTTIGTSTRSFRIYNPNKKSLNISSIKLADAEHSGFHINVDGMSGDYFTDVEIRGKDSLYVFVEANIDPTNEDNPIFIVDSIVFLTNGVQQDVKLTAYGQDVIIKRGETLTADTRLTADRPYLIYDSLVVAPGATLQLDPGARLHFHNRASLLVQGRLQAEGTQEAPIQIRGDRLDRLFADLPYDNLGGQWGGIRFYPESMGNKIAHAYVRGMSSGIVLDSCATEEMRLEIANSRIRNSSGNLITSKYSRLYCWNSELSDAAGAVLSLTGGIADFTHCTIVNYYFYDVITAPIVTLGYCAAADSIQGGAPLLRASFNNSILCGKSSEVSSIDFTGSHVLFRSCLFNSRGEDDANFINTVWGGMPLFKATGEEHYYYNYQIGSEESGAIGKGDPAFAQPPLDKDMYGNSRLERVDIGAYQYVPQAEGEE</sequence>
<feature type="chain" id="PRO_5037541142" description="Lipoprotein" evidence="1">
    <location>
        <begin position="22"/>
        <end position="475"/>
    </location>
</feature>
<evidence type="ECO:0000256" key="1">
    <source>
        <dbReference type="SAM" id="SignalP"/>
    </source>
</evidence>
<evidence type="ECO:0000313" key="3">
    <source>
        <dbReference type="Proteomes" id="UP000757103"/>
    </source>
</evidence>
<reference evidence="2" key="1">
    <citation type="journal article" date="2021" name="PeerJ">
        <title>Extensive microbial diversity within the chicken gut microbiome revealed by metagenomics and culture.</title>
        <authorList>
            <person name="Gilroy R."/>
            <person name="Ravi A."/>
            <person name="Getino M."/>
            <person name="Pursley I."/>
            <person name="Horton D.L."/>
            <person name="Alikhan N.F."/>
            <person name="Baker D."/>
            <person name="Gharbi K."/>
            <person name="Hall N."/>
            <person name="Watson M."/>
            <person name="Adriaenssens E.M."/>
            <person name="Foster-Nyarko E."/>
            <person name="Jarju S."/>
            <person name="Secka A."/>
            <person name="Antonio M."/>
            <person name="Oren A."/>
            <person name="Chaudhuri R.R."/>
            <person name="La Ragione R."/>
            <person name="Hildebrand F."/>
            <person name="Pallen M.J."/>
        </authorList>
    </citation>
    <scope>NUCLEOTIDE SEQUENCE</scope>
    <source>
        <strain evidence="2">CHK121-7720</strain>
    </source>
</reference>
<dbReference type="Proteomes" id="UP000757103">
    <property type="component" value="Unassembled WGS sequence"/>
</dbReference>
<dbReference type="SUPFAM" id="SSF51126">
    <property type="entry name" value="Pectin lyase-like"/>
    <property type="match status" value="1"/>
</dbReference>
<comment type="caution">
    <text evidence="2">The sequence shown here is derived from an EMBL/GenBank/DDBJ whole genome shotgun (WGS) entry which is preliminary data.</text>
</comment>
<evidence type="ECO:0008006" key="4">
    <source>
        <dbReference type="Google" id="ProtNLM"/>
    </source>
</evidence>
<dbReference type="InterPro" id="IPR011050">
    <property type="entry name" value="Pectin_lyase_fold/virulence"/>
</dbReference>
<name>A0A921MPY1_9BACT</name>
<proteinExistence type="predicted"/>
<dbReference type="EMBL" id="DYUD01000010">
    <property type="protein sequence ID" value="HJG88270.1"/>
    <property type="molecule type" value="Genomic_DNA"/>
</dbReference>
<accession>A0A921MPY1</accession>
<feature type="signal peptide" evidence="1">
    <location>
        <begin position="1"/>
        <end position="21"/>
    </location>
</feature>
<dbReference type="RefSeq" id="WP_273305337.1">
    <property type="nucleotide sequence ID" value="NZ_DYUD01000010.1"/>
</dbReference>
<keyword evidence="1" id="KW-0732">Signal</keyword>
<protein>
    <recommendedName>
        <fullName evidence="4">Lipoprotein</fullName>
    </recommendedName>
</protein>
<evidence type="ECO:0000313" key="2">
    <source>
        <dbReference type="EMBL" id="HJG88270.1"/>
    </source>
</evidence>
<dbReference type="AlphaFoldDB" id="A0A921MPY1"/>
<reference evidence="2" key="2">
    <citation type="submission" date="2021-09" db="EMBL/GenBank/DDBJ databases">
        <authorList>
            <person name="Gilroy R."/>
        </authorList>
    </citation>
    <scope>NUCLEOTIDE SEQUENCE</scope>
    <source>
        <strain evidence="2">CHK121-7720</strain>
    </source>
</reference>